<keyword evidence="4" id="KW-1185">Reference proteome</keyword>
<evidence type="ECO:0000313" key="3">
    <source>
        <dbReference type="EMBL" id="CZR66757.1"/>
    </source>
</evidence>
<feature type="transmembrane region" description="Helical" evidence="2">
    <location>
        <begin position="239"/>
        <end position="261"/>
    </location>
</feature>
<gene>
    <name evidence="3" type="ORF">PAC_16658</name>
</gene>
<accession>A0A1L7XP60</accession>
<dbReference type="PANTHER" id="PTHR38122">
    <property type="entry name" value="GLYCOPROTEIN X"/>
    <property type="match status" value="1"/>
</dbReference>
<evidence type="ECO:0000313" key="4">
    <source>
        <dbReference type="Proteomes" id="UP000184330"/>
    </source>
</evidence>
<organism evidence="3 4">
    <name type="scientific">Phialocephala subalpina</name>
    <dbReference type="NCBI Taxonomy" id="576137"/>
    <lineage>
        <taxon>Eukaryota</taxon>
        <taxon>Fungi</taxon>
        <taxon>Dikarya</taxon>
        <taxon>Ascomycota</taxon>
        <taxon>Pezizomycotina</taxon>
        <taxon>Leotiomycetes</taxon>
        <taxon>Helotiales</taxon>
        <taxon>Mollisiaceae</taxon>
        <taxon>Phialocephala</taxon>
        <taxon>Phialocephala fortinii species complex</taxon>
    </lineage>
</organism>
<proteinExistence type="predicted"/>
<keyword evidence="2" id="KW-1133">Transmembrane helix</keyword>
<dbReference type="STRING" id="576137.A0A1L7XP60"/>
<dbReference type="PANTHER" id="PTHR38122:SF1">
    <property type="entry name" value="GLYCOPROTEIN X"/>
    <property type="match status" value="1"/>
</dbReference>
<feature type="region of interest" description="Disordered" evidence="1">
    <location>
        <begin position="269"/>
        <end position="292"/>
    </location>
</feature>
<feature type="compositionally biased region" description="Low complexity" evidence="1">
    <location>
        <begin position="205"/>
        <end position="233"/>
    </location>
</feature>
<evidence type="ECO:0000256" key="1">
    <source>
        <dbReference type="SAM" id="MobiDB-lite"/>
    </source>
</evidence>
<protein>
    <submittedName>
        <fullName evidence="3">Uncharacterized protein</fullName>
    </submittedName>
</protein>
<reference evidence="3 4" key="1">
    <citation type="submission" date="2016-03" db="EMBL/GenBank/DDBJ databases">
        <authorList>
            <person name="Ploux O."/>
        </authorList>
    </citation>
    <scope>NUCLEOTIDE SEQUENCE [LARGE SCALE GENOMIC DNA]</scope>
    <source>
        <strain evidence="3 4">UAMH 11012</strain>
    </source>
</reference>
<dbReference type="AlphaFoldDB" id="A0A1L7XP60"/>
<name>A0A1L7XP60_9HELO</name>
<dbReference type="OrthoDB" id="5414836at2759"/>
<dbReference type="EMBL" id="FJOG01000039">
    <property type="protein sequence ID" value="CZR66757.1"/>
    <property type="molecule type" value="Genomic_DNA"/>
</dbReference>
<keyword evidence="2" id="KW-0812">Transmembrane</keyword>
<dbReference type="CDD" id="cd12087">
    <property type="entry name" value="TM_EGFR-like"/>
    <property type="match status" value="1"/>
</dbReference>
<sequence>MSTSSGLSLVSSSSLTVTGVSSTPTLNTCQIPANSSSSNGVQNGTTTWGCSPGYICSPGLPWYCDLWANPPPSSWLCDPSECQPVPNLTEIRWPVNETSYYPRIPGYFNLNPQAFGLSFGIFPTGECDRSICDLNIVAESRWNHARILLRTLQQLLPRASKEWQDVSTLRSSVEYLNLEWQQFAAYCQNGTWSVTNSSGSGGGTSVNSTASATSSTASAPDKTGTSSSNSANGSSTHNWIAGAVIAPVALVVIATVAFLALRRRQSKKKGLEYEPHDKAQLHGDDIKPKEAPPNEILEMHGIPVPLVEMDAGYVGAELHTKSSQVE</sequence>
<dbReference type="Proteomes" id="UP000184330">
    <property type="component" value="Unassembled WGS sequence"/>
</dbReference>
<keyword evidence="2" id="KW-0472">Membrane</keyword>
<evidence type="ECO:0000256" key="2">
    <source>
        <dbReference type="SAM" id="Phobius"/>
    </source>
</evidence>
<feature type="region of interest" description="Disordered" evidence="1">
    <location>
        <begin position="197"/>
        <end position="233"/>
    </location>
</feature>